<dbReference type="SUPFAM" id="SSF52777">
    <property type="entry name" value="CoA-dependent acyltransferases"/>
    <property type="match status" value="4"/>
</dbReference>
<dbReference type="GO" id="GO:0031177">
    <property type="term" value="F:phosphopantetheine binding"/>
    <property type="evidence" value="ECO:0007669"/>
    <property type="project" value="InterPro"/>
</dbReference>
<dbReference type="InterPro" id="IPR020806">
    <property type="entry name" value="PKS_PP-bd"/>
</dbReference>
<dbReference type="Gene3D" id="3.30.559.30">
    <property type="entry name" value="Nonribosomal peptide synthetase, condensation domain"/>
    <property type="match status" value="2"/>
</dbReference>
<dbReference type="GO" id="GO:0072330">
    <property type="term" value="P:monocarboxylic acid biosynthetic process"/>
    <property type="evidence" value="ECO:0007669"/>
    <property type="project" value="UniProtKB-ARBA"/>
</dbReference>
<dbReference type="PROSITE" id="PS00012">
    <property type="entry name" value="PHOSPHOPANTETHEINE"/>
    <property type="match status" value="2"/>
</dbReference>
<feature type="region of interest" description="Disordered" evidence="4">
    <location>
        <begin position="1"/>
        <end position="51"/>
    </location>
</feature>
<dbReference type="FunFam" id="3.40.50.980:FF:000002">
    <property type="entry name" value="Enterobactin synthetase component F"/>
    <property type="match status" value="1"/>
</dbReference>
<dbReference type="FunFam" id="3.30.300.30:FF:000015">
    <property type="entry name" value="Nonribosomal peptide synthase SidD"/>
    <property type="match status" value="1"/>
</dbReference>
<evidence type="ECO:0000256" key="3">
    <source>
        <dbReference type="ARBA" id="ARBA00022553"/>
    </source>
</evidence>
<dbReference type="InterPro" id="IPR001242">
    <property type="entry name" value="Condensation_dom"/>
</dbReference>
<feature type="compositionally biased region" description="Basic and acidic residues" evidence="4">
    <location>
        <begin position="2065"/>
        <end position="2077"/>
    </location>
</feature>
<dbReference type="GO" id="GO:0005829">
    <property type="term" value="C:cytosol"/>
    <property type="evidence" value="ECO:0007669"/>
    <property type="project" value="TreeGrafter"/>
</dbReference>
<dbReference type="EMBL" id="PVNG01000004">
    <property type="protein sequence ID" value="PRX67711.1"/>
    <property type="molecule type" value="Genomic_DNA"/>
</dbReference>
<dbReference type="InterPro" id="IPR036736">
    <property type="entry name" value="ACP-like_sf"/>
</dbReference>
<feature type="domain" description="Carrier" evidence="5">
    <location>
        <begin position="2085"/>
        <end position="2159"/>
    </location>
</feature>
<dbReference type="FunFam" id="3.40.50.980:FF:000001">
    <property type="entry name" value="Non-ribosomal peptide synthetase"/>
    <property type="match status" value="1"/>
</dbReference>
<dbReference type="FunFam" id="1.10.1200.10:FF:000005">
    <property type="entry name" value="Nonribosomal peptide synthetase 1"/>
    <property type="match status" value="1"/>
</dbReference>
<dbReference type="GO" id="GO:0044550">
    <property type="term" value="P:secondary metabolite biosynthetic process"/>
    <property type="evidence" value="ECO:0007669"/>
    <property type="project" value="TreeGrafter"/>
</dbReference>
<dbReference type="RefSeq" id="WP_106238020.1">
    <property type="nucleotide sequence ID" value="NZ_PVNG01000004.1"/>
</dbReference>
<dbReference type="FunFam" id="3.40.50.12780:FF:000012">
    <property type="entry name" value="Non-ribosomal peptide synthetase"/>
    <property type="match status" value="1"/>
</dbReference>
<comment type="caution">
    <text evidence="6">The sequence shown here is derived from an EMBL/GenBank/DDBJ whole genome shotgun (WGS) entry which is preliminary data.</text>
</comment>
<dbReference type="Gene3D" id="3.30.559.10">
    <property type="entry name" value="Chloramphenicol acetyltransferase-like domain"/>
    <property type="match status" value="2"/>
</dbReference>
<dbReference type="Pfam" id="PF13193">
    <property type="entry name" value="AMP-binding_C"/>
    <property type="match status" value="2"/>
</dbReference>
<dbReference type="Pfam" id="PF00668">
    <property type="entry name" value="Condensation"/>
    <property type="match status" value="3"/>
</dbReference>
<dbReference type="InterPro" id="IPR000873">
    <property type="entry name" value="AMP-dep_synth/lig_dom"/>
</dbReference>
<feature type="region of interest" description="Disordered" evidence="4">
    <location>
        <begin position="2065"/>
        <end position="2085"/>
    </location>
</feature>
<dbReference type="CDD" id="cd05930">
    <property type="entry name" value="A_NRPS"/>
    <property type="match status" value="1"/>
</dbReference>
<evidence type="ECO:0000259" key="5">
    <source>
        <dbReference type="PROSITE" id="PS50075"/>
    </source>
</evidence>
<name>A0A2T0N5P7_9ACTN</name>
<dbReference type="CDD" id="cd19531">
    <property type="entry name" value="LCL_NRPS-like"/>
    <property type="match status" value="2"/>
</dbReference>
<sequence>MSDPNGVRARLAGLSPERRAALEARLTRTRAARRTEPEPGPLPGNRAGDGGALSDAQRRLWVVDQLDPGNPAYTLSWAYRIEGDLDAGALAAAFDALVERHPILGYVIETRDGEPRQAPGRVRPALRIETMTAGEADAAAREEARYAFDLTTGPLTRARLIRVTPGTGEQRDTGVVTEPVENRRPHEAAEHRLILTLHHILADRWSVAILFSDLFRLYAGEPPPDRPVAYADYVAWQQAGPSPERDLDYWRKALDGLPDTLDLPADRPRPPMQSNRGHRLLFELDGALAFGLRDLAAGLRATPFMVLAGALQALLARYTGQDDIPIGTPMSARPHPSLDQTVGLFLNTVVLRGDLSGDPSFTELVRRTRERALAAFDHAGLPFETLVEELSSGRDLSRNPLFQVMLAYQNTPGLPADLPGLRLERLDVRPGTAMFDLDLIVEERADGSLLCVLDHATDLFDDDRVHRLAAHLRTLLEAAVADPGLRLSELPLMDPAELRDTLHARNDTALPYPARGIHHLVAEQAARSPGVIAVEGQDGTSLTYAALESRADDLAAGLRALGVGAESRVAVCVPRQPDLIAALLAVLKAGGCYVPLDPDYPAERLRQIIADSGATVVVTVGSLKDRLPADARLFLLDDPMTAAGPVPEPAFDQGQAAYLIYTSGSTGRAKGVVVPHRGLVSLLCDVSQRPGLAAGARSLFLTSVSFDIAMIEIFGPLVTGGTVVLASASAVERVHDLIRSGDLHTVQATPSVLEGLLPALTHRVPRVISTGEALPGPLAARLLAVTDELWDLYGPTETTVWSTRRHVTDGRGGSIGRPVANTAVYVVDGDLRPVPVGVPGELLIGGAGVTRGYHGRAALTAERFVPDPFGPPGGRLYRTGDLARWHPDGTLEYLGRLDHQVKVRGVRIEPDEVAAVLGEHPSVERAVVTVRDDAPGGRGLVAYTIGTAQESDLRAHLRARLPEAMIPAAFVTVTDLPVLPSGKLDRAALPPPRATAGASVPVPPRTPAERVLHGVWAELLERDDFGVEDDFFALGGHSLLAMRLVVRLRETYGAEVTLRRCFTTPTVAGLAPLLPSAAARPIPPLPDGPARPSHAQARLWFLDQLDPGNPAYNVAWAERLTGPLDVTALSAAFDDLVDRHEALRLVIVTDDGEPALQEGPRRPRLTVRADADSAAPAGANLAADTEPARADPATAVGSAEARHRFDLAGGPLVRAVLVRRGDAEHDLYLTLHHVVTDRWSLSILLRDLMELYRARVTGAPAALPPLATGYRDFAAWHRARVSGRTDDLAYWKDALAGLPPALDLPADRHRQGPATMEGRRLTFPIDAATVTAVRALARERQVTPFMVLLAAFQAVLARYTDGTDIPVGTPVSGRAHPDVEEMAGLFLNTLVLRGDLSGEPSFAELLARTRERVLDGHDHAELPFEVLVQELAEERDLARNPLFQVMLAYQNVPPSPPEVAGIALRTLDIDPGVTQADLHLVIEESGDTLTGVLHYAKDLFEHDRMERFADHFRSLLAAAAAEPDRPVADLPLLTPAELDVILRANDTTVPVPAATLPALVAEQIARTPDAPALGYEAADGSRAWLTYAEFGARVNRLARRLRTLGAGPGEVVGVCLERGADLVIAVHAVVATGAAYLPLEPDNPAERLAGMMTDAGARLAVSTDPFAARLPGPTTVLLDRDAAAVAAEDDAPLRVEPHPGALAYVIFTSGSTGRPKGVGVSHRAIVNRLRWMQDAFRLTGDDRVLHKTPFSFDVSVWELFWPLMTGAGQVVARHGGHADPAYLADLLERESVTTVHFVPSMLDAFLAEPGLGERLGALRTVVCSGEALGAEPAARFAAALPGAGLHNLYGPTEAAVDVSWHACRPGEAAIPIGRPVANTRLEILDGRMNRVPVGVPGDLWIGGVQLAHGYASRPALTAERFVPDPYGPPGGRLYDTGDLARWRPDGEIEYLGRSDHQVKIRGMRVEPGEVEAALAALPGVRAAAVRAIEDGAGLRLAGYVVPSGPEAADPEAADPLPAIDAATDAPAAGADVTGAWERRLRDTLPEHLIPSTLTVLPELPLNRSGKLDRNALPDPRARATTGHAEPEGAAELAVAAAWRGVLGLERVSAHDNFFAAGGDSIRSLKVVSRLREAGYAVRLEQLFRHQTVRELAERLLPAPAAEPPEAPPTPFGLLNPDDLARLLEGEAQ</sequence>
<protein>
    <submittedName>
        <fullName evidence="6">Amino acid adenylation domain-containing protein</fullName>
    </submittedName>
</protein>
<dbReference type="FunFam" id="2.30.38.10:FF:000001">
    <property type="entry name" value="Non-ribosomal peptide synthetase PvdI"/>
    <property type="match status" value="2"/>
</dbReference>
<dbReference type="InterPro" id="IPR009081">
    <property type="entry name" value="PP-bd_ACP"/>
</dbReference>
<gene>
    <name evidence="6" type="ORF">B0I32_104468</name>
</gene>
<evidence type="ECO:0000313" key="7">
    <source>
        <dbReference type="Proteomes" id="UP000238312"/>
    </source>
</evidence>
<dbReference type="PANTHER" id="PTHR45527">
    <property type="entry name" value="NONRIBOSOMAL PEPTIDE SYNTHETASE"/>
    <property type="match status" value="1"/>
</dbReference>
<dbReference type="OrthoDB" id="3802848at2"/>
<dbReference type="GO" id="GO:0003824">
    <property type="term" value="F:catalytic activity"/>
    <property type="evidence" value="ECO:0007669"/>
    <property type="project" value="InterPro"/>
</dbReference>
<dbReference type="Pfam" id="PF00550">
    <property type="entry name" value="PP-binding"/>
    <property type="match status" value="2"/>
</dbReference>
<dbReference type="CDD" id="cd17646">
    <property type="entry name" value="A_NRPS_AB3403-like"/>
    <property type="match status" value="1"/>
</dbReference>
<evidence type="ECO:0000313" key="6">
    <source>
        <dbReference type="EMBL" id="PRX67711.1"/>
    </source>
</evidence>
<dbReference type="InterPro" id="IPR025110">
    <property type="entry name" value="AMP-bd_C"/>
</dbReference>
<dbReference type="Gene3D" id="1.10.1200.10">
    <property type="entry name" value="ACP-like"/>
    <property type="match status" value="2"/>
</dbReference>
<reference evidence="6 7" key="1">
    <citation type="submission" date="2018-03" db="EMBL/GenBank/DDBJ databases">
        <title>Genomic Encyclopedia of Type Strains, Phase III (KMG-III): the genomes of soil and plant-associated and newly described type strains.</title>
        <authorList>
            <person name="Whitman W."/>
        </authorList>
    </citation>
    <scope>NUCLEOTIDE SEQUENCE [LARGE SCALE GENOMIC DNA]</scope>
    <source>
        <strain evidence="6 7">CGMCC 4.7104</strain>
    </source>
</reference>
<dbReference type="PROSITE" id="PS00455">
    <property type="entry name" value="AMP_BINDING"/>
    <property type="match status" value="2"/>
</dbReference>
<keyword evidence="2" id="KW-0596">Phosphopantetheine</keyword>
<evidence type="ECO:0000256" key="1">
    <source>
        <dbReference type="ARBA" id="ARBA00001957"/>
    </source>
</evidence>
<comment type="cofactor">
    <cofactor evidence="1">
        <name>pantetheine 4'-phosphate</name>
        <dbReference type="ChEBI" id="CHEBI:47942"/>
    </cofactor>
</comment>
<dbReference type="InterPro" id="IPR020845">
    <property type="entry name" value="AMP-binding_CS"/>
</dbReference>
<dbReference type="GO" id="GO:0008610">
    <property type="term" value="P:lipid biosynthetic process"/>
    <property type="evidence" value="ECO:0007669"/>
    <property type="project" value="UniProtKB-ARBA"/>
</dbReference>
<accession>A0A2T0N5P7</accession>
<dbReference type="GO" id="GO:0043041">
    <property type="term" value="P:amino acid activation for nonribosomal peptide biosynthetic process"/>
    <property type="evidence" value="ECO:0007669"/>
    <property type="project" value="TreeGrafter"/>
</dbReference>
<organism evidence="6 7">
    <name type="scientific">Nonomuraea fuscirosea</name>
    <dbReference type="NCBI Taxonomy" id="1291556"/>
    <lineage>
        <taxon>Bacteria</taxon>
        <taxon>Bacillati</taxon>
        <taxon>Actinomycetota</taxon>
        <taxon>Actinomycetes</taxon>
        <taxon>Streptosporangiales</taxon>
        <taxon>Streptosporangiaceae</taxon>
        <taxon>Nonomuraea</taxon>
    </lineage>
</organism>
<dbReference type="Proteomes" id="UP000238312">
    <property type="component" value="Unassembled WGS sequence"/>
</dbReference>
<evidence type="ECO:0000256" key="4">
    <source>
        <dbReference type="SAM" id="MobiDB-lite"/>
    </source>
</evidence>
<keyword evidence="7" id="KW-1185">Reference proteome</keyword>
<proteinExistence type="predicted"/>
<dbReference type="InterPro" id="IPR023213">
    <property type="entry name" value="CAT-like_dom_sf"/>
</dbReference>
<dbReference type="NCBIfam" id="TIGR01733">
    <property type="entry name" value="AA-adenyl-dom"/>
    <property type="match status" value="2"/>
</dbReference>
<dbReference type="SUPFAM" id="SSF47336">
    <property type="entry name" value="ACP-like"/>
    <property type="match status" value="2"/>
</dbReference>
<dbReference type="SMART" id="SM00823">
    <property type="entry name" value="PKS_PP"/>
    <property type="match status" value="2"/>
</dbReference>
<dbReference type="PANTHER" id="PTHR45527:SF1">
    <property type="entry name" value="FATTY ACID SYNTHASE"/>
    <property type="match status" value="1"/>
</dbReference>
<dbReference type="Pfam" id="PF00501">
    <property type="entry name" value="AMP-binding"/>
    <property type="match status" value="2"/>
</dbReference>
<dbReference type="SUPFAM" id="SSF56801">
    <property type="entry name" value="Acetyl-CoA synthetase-like"/>
    <property type="match status" value="2"/>
</dbReference>
<dbReference type="Gene3D" id="3.30.300.30">
    <property type="match status" value="2"/>
</dbReference>
<dbReference type="FunFam" id="1.10.1200.10:FF:000016">
    <property type="entry name" value="Non-ribosomal peptide synthase"/>
    <property type="match status" value="1"/>
</dbReference>
<keyword evidence="3" id="KW-0597">Phosphoprotein</keyword>
<dbReference type="InterPro" id="IPR045851">
    <property type="entry name" value="AMP-bd_C_sf"/>
</dbReference>
<evidence type="ECO:0000256" key="2">
    <source>
        <dbReference type="ARBA" id="ARBA00022450"/>
    </source>
</evidence>
<feature type="compositionally biased region" description="Basic and acidic residues" evidence="4">
    <location>
        <begin position="16"/>
        <end position="26"/>
    </location>
</feature>
<dbReference type="Gene3D" id="2.30.38.10">
    <property type="entry name" value="Luciferase, Domain 3"/>
    <property type="match status" value="2"/>
</dbReference>
<dbReference type="InterPro" id="IPR010071">
    <property type="entry name" value="AA_adenyl_dom"/>
</dbReference>
<dbReference type="PROSITE" id="PS50075">
    <property type="entry name" value="CARRIER"/>
    <property type="match status" value="2"/>
</dbReference>
<dbReference type="Gene3D" id="3.40.50.980">
    <property type="match status" value="4"/>
</dbReference>
<dbReference type="InterPro" id="IPR006162">
    <property type="entry name" value="Ppantetheine_attach_site"/>
</dbReference>
<feature type="domain" description="Carrier" evidence="5">
    <location>
        <begin position="1003"/>
        <end position="1078"/>
    </location>
</feature>